<evidence type="ECO:0000313" key="1">
    <source>
        <dbReference type="EMBL" id="GGE55879.1"/>
    </source>
</evidence>
<dbReference type="EMBL" id="BMKN01000002">
    <property type="protein sequence ID" value="GGE55879.1"/>
    <property type="molecule type" value="Genomic_DNA"/>
</dbReference>
<gene>
    <name evidence="1" type="ORF">GCM10011517_24400</name>
</gene>
<organism evidence="1 2">
    <name type="scientific">Actibacterium pelagium</name>
    <dbReference type="NCBI Taxonomy" id="2029103"/>
    <lineage>
        <taxon>Bacteria</taxon>
        <taxon>Pseudomonadati</taxon>
        <taxon>Pseudomonadota</taxon>
        <taxon>Alphaproteobacteria</taxon>
        <taxon>Rhodobacterales</taxon>
        <taxon>Roseobacteraceae</taxon>
        <taxon>Actibacterium</taxon>
    </lineage>
</organism>
<protein>
    <recommendedName>
        <fullName evidence="3">Apea-like HEPN domain-containing protein</fullName>
    </recommendedName>
</protein>
<accession>A0A917EL15</accession>
<reference evidence="1" key="1">
    <citation type="journal article" date="2014" name="Int. J. Syst. Evol. Microbiol.">
        <title>Complete genome sequence of Corynebacterium casei LMG S-19264T (=DSM 44701T), isolated from a smear-ripened cheese.</title>
        <authorList>
            <consortium name="US DOE Joint Genome Institute (JGI-PGF)"/>
            <person name="Walter F."/>
            <person name="Albersmeier A."/>
            <person name="Kalinowski J."/>
            <person name="Ruckert C."/>
        </authorList>
    </citation>
    <scope>NUCLEOTIDE SEQUENCE</scope>
    <source>
        <strain evidence="1">CGMCC 1.16012</strain>
    </source>
</reference>
<evidence type="ECO:0000313" key="2">
    <source>
        <dbReference type="Proteomes" id="UP000606730"/>
    </source>
</evidence>
<evidence type="ECO:0008006" key="3">
    <source>
        <dbReference type="Google" id="ProtNLM"/>
    </source>
</evidence>
<dbReference type="AlphaFoldDB" id="A0A917EL15"/>
<name>A0A917EL15_9RHOB</name>
<dbReference type="Proteomes" id="UP000606730">
    <property type="component" value="Unassembled WGS sequence"/>
</dbReference>
<proteinExistence type="predicted"/>
<dbReference type="OrthoDB" id="7828546at2"/>
<comment type="caution">
    <text evidence="1">The sequence shown here is derived from an EMBL/GenBank/DDBJ whole genome shotgun (WGS) entry which is preliminary data.</text>
</comment>
<keyword evidence="2" id="KW-1185">Reference proteome</keyword>
<dbReference type="RefSeq" id="WP_143226506.1">
    <property type="nucleotide sequence ID" value="NZ_BMKN01000002.1"/>
</dbReference>
<sequence length="457" mass="52125">MGLEQFDELMWVERLADRLLGLSTAQKPYLQRYWQSHGFPAQITYNGEDETPFPADDLYMIYEDTRHSIRLGNAEYYSELKAALDPVRGVLRDHPVISRALGQRIDGDEVQIGILNSTTLTSLSQMIVGQMAQNESGLRDGFLQTASRLNALLLSSKVKPDLSQANNLNTGMDVALFFGLRVPHEIDLGEGYSLIPLALLKNYVDPEWLRGVAPEHVEWRRTEAMFAIIHRFAWRPYIRNKHSFDERTYRTFPPLFHRWTEEFSNLLAVALGARTTRVMTFEGCISRVASDLLGQHHGPNSPQKGRPIGHLFSSFAKFEEADVGEIERAKSLFSRRAKTDYADLAPAMYRLAEAYSRDGRFAAHDRVLDLAIVFERMFKPGNRQISKALQRELAELLGKGEEDKCRIKDSVAHFYNVRSAIIHGPLDNRKERLLREVEPAWLEGAKLAREALLLKLE</sequence>
<reference evidence="1" key="2">
    <citation type="submission" date="2020-09" db="EMBL/GenBank/DDBJ databases">
        <authorList>
            <person name="Sun Q."/>
            <person name="Zhou Y."/>
        </authorList>
    </citation>
    <scope>NUCLEOTIDE SEQUENCE</scope>
    <source>
        <strain evidence="1">CGMCC 1.16012</strain>
    </source>
</reference>